<dbReference type="PROSITE" id="PS50011">
    <property type="entry name" value="PROTEIN_KINASE_DOM"/>
    <property type="match status" value="1"/>
</dbReference>
<dbReference type="GO" id="GO:0004674">
    <property type="term" value="F:protein serine/threonine kinase activity"/>
    <property type="evidence" value="ECO:0007669"/>
    <property type="project" value="UniProtKB-KW"/>
</dbReference>
<comment type="catalytic activity">
    <reaction evidence="14">
        <text>L-seryl-[protein] + ATP = O-phospho-L-seryl-[protein] + ADP + H(+)</text>
        <dbReference type="Rhea" id="RHEA:17989"/>
        <dbReference type="Rhea" id="RHEA-COMP:9863"/>
        <dbReference type="Rhea" id="RHEA-COMP:11604"/>
        <dbReference type="ChEBI" id="CHEBI:15378"/>
        <dbReference type="ChEBI" id="CHEBI:29999"/>
        <dbReference type="ChEBI" id="CHEBI:30616"/>
        <dbReference type="ChEBI" id="CHEBI:83421"/>
        <dbReference type="ChEBI" id="CHEBI:456216"/>
        <dbReference type="EC" id="2.7.11.1"/>
    </reaction>
</comment>
<dbReference type="GO" id="GO:0016020">
    <property type="term" value="C:membrane"/>
    <property type="evidence" value="ECO:0007669"/>
    <property type="project" value="UniProtKB-SubCell"/>
</dbReference>
<keyword evidence="4" id="KW-0808">Transferase</keyword>
<keyword evidence="9" id="KW-0067">ATP-binding</keyword>
<evidence type="ECO:0000256" key="12">
    <source>
        <dbReference type="ARBA" id="ARBA00023180"/>
    </source>
</evidence>
<evidence type="ECO:0000256" key="13">
    <source>
        <dbReference type="ARBA" id="ARBA00047899"/>
    </source>
</evidence>
<dbReference type="OrthoDB" id="544400at2759"/>
<dbReference type="InterPro" id="IPR011009">
    <property type="entry name" value="Kinase-like_dom_sf"/>
</dbReference>
<feature type="domain" description="Protein kinase" evidence="16">
    <location>
        <begin position="1"/>
        <end position="145"/>
    </location>
</feature>
<comment type="subcellular location">
    <subcellularLocation>
        <location evidence="1">Membrane</location>
        <topology evidence="1">Single-pass type I membrane protein</topology>
    </subcellularLocation>
</comment>
<keyword evidence="12" id="KW-0325">Glycoprotein</keyword>
<evidence type="ECO:0000256" key="4">
    <source>
        <dbReference type="ARBA" id="ARBA00022679"/>
    </source>
</evidence>
<evidence type="ECO:0000259" key="16">
    <source>
        <dbReference type="PROSITE" id="PS50011"/>
    </source>
</evidence>
<feature type="chain" id="PRO_5032694330" description="non-specific serine/threonine protein kinase" evidence="15">
    <location>
        <begin position="25"/>
        <end position="145"/>
    </location>
</feature>
<keyword evidence="6 15" id="KW-0732">Signal</keyword>
<evidence type="ECO:0000313" key="18">
    <source>
        <dbReference type="Proteomes" id="UP000631114"/>
    </source>
</evidence>
<proteinExistence type="predicted"/>
<comment type="caution">
    <text evidence="17">The sequence shown here is derived from an EMBL/GenBank/DDBJ whole genome shotgun (WGS) entry which is preliminary data.</text>
</comment>
<evidence type="ECO:0000256" key="6">
    <source>
        <dbReference type="ARBA" id="ARBA00022729"/>
    </source>
</evidence>
<evidence type="ECO:0000256" key="10">
    <source>
        <dbReference type="ARBA" id="ARBA00022989"/>
    </source>
</evidence>
<evidence type="ECO:0000313" key="17">
    <source>
        <dbReference type="EMBL" id="KAF9606109.1"/>
    </source>
</evidence>
<dbReference type="Proteomes" id="UP000631114">
    <property type="component" value="Unassembled WGS sequence"/>
</dbReference>
<dbReference type="InterPro" id="IPR001245">
    <property type="entry name" value="Ser-Thr/Tyr_kinase_cat_dom"/>
</dbReference>
<accession>A0A835HWM6</accession>
<evidence type="ECO:0000256" key="11">
    <source>
        <dbReference type="ARBA" id="ARBA00023136"/>
    </source>
</evidence>
<feature type="signal peptide" evidence="15">
    <location>
        <begin position="1"/>
        <end position="24"/>
    </location>
</feature>
<dbReference type="AlphaFoldDB" id="A0A835HWM6"/>
<dbReference type="GO" id="GO:0005524">
    <property type="term" value="F:ATP binding"/>
    <property type="evidence" value="ECO:0007669"/>
    <property type="project" value="UniProtKB-KW"/>
</dbReference>
<dbReference type="Gene3D" id="1.10.510.10">
    <property type="entry name" value="Transferase(Phosphotransferase) domain 1"/>
    <property type="match status" value="1"/>
</dbReference>
<organism evidence="17 18">
    <name type="scientific">Coptis chinensis</name>
    <dbReference type="NCBI Taxonomy" id="261450"/>
    <lineage>
        <taxon>Eukaryota</taxon>
        <taxon>Viridiplantae</taxon>
        <taxon>Streptophyta</taxon>
        <taxon>Embryophyta</taxon>
        <taxon>Tracheophyta</taxon>
        <taxon>Spermatophyta</taxon>
        <taxon>Magnoliopsida</taxon>
        <taxon>Ranunculales</taxon>
        <taxon>Ranunculaceae</taxon>
        <taxon>Coptidoideae</taxon>
        <taxon>Coptis</taxon>
    </lineage>
</organism>
<dbReference type="InterPro" id="IPR045874">
    <property type="entry name" value="LRK10/LRL21-25-like"/>
</dbReference>
<evidence type="ECO:0000256" key="3">
    <source>
        <dbReference type="ARBA" id="ARBA00022527"/>
    </source>
</evidence>
<protein>
    <recommendedName>
        <fullName evidence="2">non-specific serine/threonine protein kinase</fullName>
        <ecNumber evidence="2">2.7.11.1</ecNumber>
    </recommendedName>
</protein>
<dbReference type="PANTHER" id="PTHR27009">
    <property type="entry name" value="RUST RESISTANCE KINASE LR10-RELATED"/>
    <property type="match status" value="1"/>
</dbReference>
<evidence type="ECO:0000256" key="14">
    <source>
        <dbReference type="ARBA" id="ARBA00048679"/>
    </source>
</evidence>
<name>A0A835HWM6_9MAGN</name>
<comment type="catalytic activity">
    <reaction evidence="13">
        <text>L-threonyl-[protein] + ATP = O-phospho-L-threonyl-[protein] + ADP + H(+)</text>
        <dbReference type="Rhea" id="RHEA:46608"/>
        <dbReference type="Rhea" id="RHEA-COMP:11060"/>
        <dbReference type="Rhea" id="RHEA-COMP:11605"/>
        <dbReference type="ChEBI" id="CHEBI:15378"/>
        <dbReference type="ChEBI" id="CHEBI:30013"/>
        <dbReference type="ChEBI" id="CHEBI:30616"/>
        <dbReference type="ChEBI" id="CHEBI:61977"/>
        <dbReference type="ChEBI" id="CHEBI:456216"/>
        <dbReference type="EC" id="2.7.11.1"/>
    </reaction>
</comment>
<keyword evidence="10" id="KW-1133">Transmembrane helix</keyword>
<reference evidence="17 18" key="1">
    <citation type="submission" date="2020-10" db="EMBL/GenBank/DDBJ databases">
        <title>The Coptis chinensis genome and diversification of protoberbering-type alkaloids.</title>
        <authorList>
            <person name="Wang B."/>
            <person name="Shu S."/>
            <person name="Song C."/>
            <person name="Liu Y."/>
        </authorList>
    </citation>
    <scope>NUCLEOTIDE SEQUENCE [LARGE SCALE GENOMIC DNA]</scope>
    <source>
        <strain evidence="17">HL-2020</strain>
        <tissue evidence="17">Leaf</tissue>
    </source>
</reference>
<keyword evidence="5" id="KW-0812">Transmembrane</keyword>
<evidence type="ECO:0000256" key="2">
    <source>
        <dbReference type="ARBA" id="ARBA00012513"/>
    </source>
</evidence>
<gene>
    <name evidence="17" type="ORF">IFM89_023132</name>
</gene>
<evidence type="ECO:0000256" key="8">
    <source>
        <dbReference type="ARBA" id="ARBA00022777"/>
    </source>
</evidence>
<dbReference type="Pfam" id="PF07714">
    <property type="entry name" value="PK_Tyr_Ser-Thr"/>
    <property type="match status" value="1"/>
</dbReference>
<dbReference type="EC" id="2.7.11.1" evidence="2"/>
<dbReference type="InterPro" id="IPR000719">
    <property type="entry name" value="Prot_kinase_dom"/>
</dbReference>
<keyword evidence="8" id="KW-0418">Kinase</keyword>
<keyword evidence="3" id="KW-0723">Serine/threonine-protein kinase</keyword>
<dbReference type="FunFam" id="1.10.510.10:FF:001023">
    <property type="entry name" value="Os07g0541700 protein"/>
    <property type="match status" value="1"/>
</dbReference>
<evidence type="ECO:0000256" key="9">
    <source>
        <dbReference type="ARBA" id="ARBA00022840"/>
    </source>
</evidence>
<evidence type="ECO:0000256" key="5">
    <source>
        <dbReference type="ARBA" id="ARBA00022692"/>
    </source>
</evidence>
<sequence length="145" mass="16391">MEKNLSMKSLQLAGLTMLMSLAFSNEGSKRALVYEFMSNGSLERFIYNEKNSSTTTPPLGWEKLYRIALGIARGLEYFHRGCNTCILHFNIKSHNILLNEDFYPKISDFGMAKLCPTREISVVSMVGAQGTLVGFLTSWMFIVME</sequence>
<evidence type="ECO:0000256" key="15">
    <source>
        <dbReference type="SAM" id="SignalP"/>
    </source>
</evidence>
<dbReference type="EMBL" id="JADFTS010000005">
    <property type="protein sequence ID" value="KAF9606109.1"/>
    <property type="molecule type" value="Genomic_DNA"/>
</dbReference>
<keyword evidence="7" id="KW-0547">Nucleotide-binding</keyword>
<evidence type="ECO:0000256" key="1">
    <source>
        <dbReference type="ARBA" id="ARBA00004479"/>
    </source>
</evidence>
<dbReference type="SUPFAM" id="SSF56112">
    <property type="entry name" value="Protein kinase-like (PK-like)"/>
    <property type="match status" value="1"/>
</dbReference>
<keyword evidence="11" id="KW-0472">Membrane</keyword>
<evidence type="ECO:0000256" key="7">
    <source>
        <dbReference type="ARBA" id="ARBA00022741"/>
    </source>
</evidence>
<keyword evidence="18" id="KW-1185">Reference proteome</keyword>